<dbReference type="PROSITE" id="PS00178">
    <property type="entry name" value="AA_TRNA_LIGASE_I"/>
    <property type="match status" value="1"/>
</dbReference>
<comment type="subcellular location">
    <subcellularLocation>
        <location evidence="9">Cytoplasm</location>
    </subcellularLocation>
</comment>
<dbReference type="SUPFAM" id="SSF52374">
    <property type="entry name" value="Nucleotidylyl transferase"/>
    <property type="match status" value="1"/>
</dbReference>
<accession>A0ABS6J2U1</accession>
<sequence>MSRYEPSQTEPKWQDAWDKAGAFTAKRDPAKPKYYVLEMFPYPSGRIHMGHVRNYTMGDVVARQKAAAGYSVLHPMGWDAFGMPAENAAMERGGHPKDWTYGNIADMRAQMKPLGLSIDWSREFATCDPEYYGQQQAMFIDMLEAGLVYRKNAVVNWDPVDMTVLANEQVIDGKGWRSGAAVERRELTQWFFKISDYSEDLLNALDTLTDWPEKVRLMQANWIGKSRGLQFAFETVGAPAGFDRLEVYTTRPDTLMGASFAAISADHPLAKALEHDPKVAAFTAECRKGGTSAEEIETAEKIGLDTGIRVKHPLDPSWELPVWIANFILMDYGTGAIFGCPAHDQRDFDFATKYGLPIKAVFVAEGEQDAPLTEAFVPMKSERVTYVRGFAGKDTQTGEDAIAAAISHAETNGYGKGVTKFRLRDWGISRQRYWGCPIPVVHCATCGVVPESKANLPIKLPDDVTFDVPGNPLDRHPTWRDCTCPKCGAKARRETDTMDTFVDSSWYYARFTAPRATTPTIAEDADYWMNVDQYIGGIEHAILHLLYSRFFARAMARTGHLPQKATEPFNALFTQGMVTHEIYLTRDANGRPVYHLPEDILRTDTGATLKDGTAVEIIPSAKMSKSKKNVVDPMNIIAQFGADTARWFVMSDSPPERDVEWTASGAEAAYKHLSRVWRIADEIARSDTPANGAEDTALARATAKAVDEVTKGIEGFAFNKAIAKLYEFTNTLQRSQAGTAAKRDAMRVMAQLMQPMTPHLAEEVWSMLGGAGLVTQAPWPKADPALLVEDSVTLPIQINGKRRAEITVPKDMPATEVEKIALADEAVVKFLAGQPVKKIIVVPGRIINVVV</sequence>
<gene>
    <name evidence="9 15" type="primary">leuS</name>
    <name evidence="15" type="ORF">GU927_007835</name>
</gene>
<dbReference type="EC" id="6.1.1.4" evidence="9"/>
<dbReference type="Gene3D" id="2.20.28.290">
    <property type="match status" value="1"/>
</dbReference>
<evidence type="ECO:0000313" key="16">
    <source>
        <dbReference type="Proteomes" id="UP000731907"/>
    </source>
</evidence>
<evidence type="ECO:0000256" key="6">
    <source>
        <dbReference type="ARBA" id="ARBA00022917"/>
    </source>
</evidence>
<dbReference type="Pfam" id="PF00133">
    <property type="entry name" value="tRNA-synt_1"/>
    <property type="match status" value="2"/>
</dbReference>
<feature type="domain" description="Leucyl-tRNA synthetase editing" evidence="14">
    <location>
        <begin position="221"/>
        <end position="404"/>
    </location>
</feature>
<keyword evidence="3 9" id="KW-0436">Ligase</keyword>
<evidence type="ECO:0000256" key="10">
    <source>
        <dbReference type="RuleBase" id="RU363035"/>
    </source>
</evidence>
<comment type="similarity">
    <text evidence="1 9 10">Belongs to the class-I aminoacyl-tRNA synthetase family.</text>
</comment>
<protein>
    <recommendedName>
        <fullName evidence="9">Leucine--tRNA ligase</fullName>
        <ecNumber evidence="9">6.1.1.4</ecNumber>
    </recommendedName>
    <alternativeName>
        <fullName evidence="9">Leucyl-tRNA synthetase</fullName>
        <shortName evidence="9">LeuRS</shortName>
    </alternativeName>
</protein>
<comment type="catalytic activity">
    <reaction evidence="8 9">
        <text>tRNA(Leu) + L-leucine + ATP = L-leucyl-tRNA(Leu) + AMP + diphosphate</text>
        <dbReference type="Rhea" id="RHEA:11688"/>
        <dbReference type="Rhea" id="RHEA-COMP:9613"/>
        <dbReference type="Rhea" id="RHEA-COMP:9622"/>
        <dbReference type="ChEBI" id="CHEBI:30616"/>
        <dbReference type="ChEBI" id="CHEBI:33019"/>
        <dbReference type="ChEBI" id="CHEBI:57427"/>
        <dbReference type="ChEBI" id="CHEBI:78442"/>
        <dbReference type="ChEBI" id="CHEBI:78494"/>
        <dbReference type="ChEBI" id="CHEBI:456215"/>
        <dbReference type="EC" id="6.1.1.4"/>
    </reaction>
</comment>
<dbReference type="InterPro" id="IPR015413">
    <property type="entry name" value="Methionyl/Leucyl_tRNA_Synth"/>
</dbReference>
<feature type="domain" description="Aminoacyl-tRNA synthetase class Ia" evidence="11">
    <location>
        <begin position="423"/>
        <end position="580"/>
    </location>
</feature>
<dbReference type="RefSeq" id="WP_161761812.1">
    <property type="nucleotide sequence ID" value="NZ_JAAATX020000005.1"/>
</dbReference>
<evidence type="ECO:0000259" key="13">
    <source>
        <dbReference type="Pfam" id="PF09334"/>
    </source>
</evidence>
<proteinExistence type="inferred from homology"/>
<evidence type="ECO:0000313" key="15">
    <source>
        <dbReference type="EMBL" id="MBU9697757.1"/>
    </source>
</evidence>
<dbReference type="InterPro" id="IPR002300">
    <property type="entry name" value="aa-tRNA-synth_Ia"/>
</dbReference>
<dbReference type="SUPFAM" id="SSF47323">
    <property type="entry name" value="Anticodon-binding domain of a subclass of class I aminoacyl-tRNA synthetases"/>
    <property type="match status" value="1"/>
</dbReference>
<dbReference type="InterPro" id="IPR009008">
    <property type="entry name" value="Val/Leu/Ile-tRNA-synth_edit"/>
</dbReference>
<comment type="caution">
    <text evidence="15">The sequence shown here is derived from an EMBL/GenBank/DDBJ whole genome shotgun (WGS) entry which is preliminary data.</text>
</comment>
<dbReference type="Pfam" id="PF08264">
    <property type="entry name" value="Anticodon_1"/>
    <property type="match status" value="1"/>
</dbReference>
<evidence type="ECO:0000256" key="7">
    <source>
        <dbReference type="ARBA" id="ARBA00023146"/>
    </source>
</evidence>
<evidence type="ECO:0000259" key="12">
    <source>
        <dbReference type="Pfam" id="PF08264"/>
    </source>
</evidence>
<evidence type="ECO:0000259" key="14">
    <source>
        <dbReference type="Pfam" id="PF13603"/>
    </source>
</evidence>
<dbReference type="Gene3D" id="3.40.50.620">
    <property type="entry name" value="HUPs"/>
    <property type="match status" value="2"/>
</dbReference>
<evidence type="ECO:0000256" key="5">
    <source>
        <dbReference type="ARBA" id="ARBA00022840"/>
    </source>
</evidence>
<evidence type="ECO:0000256" key="9">
    <source>
        <dbReference type="HAMAP-Rule" id="MF_00049"/>
    </source>
</evidence>
<feature type="binding site" evidence="9">
    <location>
        <position position="625"/>
    </location>
    <ligand>
        <name>ATP</name>
        <dbReference type="ChEBI" id="CHEBI:30616"/>
    </ligand>
</feature>
<reference evidence="15 16" key="1">
    <citation type="submission" date="2021-06" db="EMBL/GenBank/DDBJ databases">
        <title>Rhodobacteraceae bacterium strain HSP-20.</title>
        <authorList>
            <person name="Chen W.-M."/>
        </authorList>
    </citation>
    <scope>NUCLEOTIDE SEQUENCE [LARGE SCALE GENOMIC DNA]</scope>
    <source>
        <strain evidence="15 16">HSP-20</strain>
    </source>
</reference>
<dbReference type="PRINTS" id="PR00985">
    <property type="entry name" value="TRNASYNTHLEU"/>
</dbReference>
<keyword evidence="7 9" id="KW-0030">Aminoacyl-tRNA synthetase</keyword>
<dbReference type="Proteomes" id="UP000731907">
    <property type="component" value="Unassembled WGS sequence"/>
</dbReference>
<dbReference type="InterPro" id="IPR002302">
    <property type="entry name" value="Leu-tRNA-ligase"/>
</dbReference>
<feature type="domain" description="Aminoacyl-tRNA synthetase class Ia" evidence="11">
    <location>
        <begin position="622"/>
        <end position="661"/>
    </location>
</feature>
<keyword evidence="6 9" id="KW-0648">Protein biosynthesis</keyword>
<dbReference type="InterPro" id="IPR013155">
    <property type="entry name" value="M/V/L/I-tRNA-synth_anticd-bd"/>
</dbReference>
<evidence type="ECO:0000259" key="11">
    <source>
        <dbReference type="Pfam" id="PF00133"/>
    </source>
</evidence>
<evidence type="ECO:0000256" key="8">
    <source>
        <dbReference type="ARBA" id="ARBA00047469"/>
    </source>
</evidence>
<dbReference type="Gene3D" id="3.10.20.590">
    <property type="match status" value="1"/>
</dbReference>
<dbReference type="NCBIfam" id="TIGR00396">
    <property type="entry name" value="leuS_bact"/>
    <property type="match status" value="1"/>
</dbReference>
<feature type="short sequence motif" description="'HIGH' region" evidence="9">
    <location>
        <begin position="41"/>
        <end position="51"/>
    </location>
</feature>
<dbReference type="CDD" id="cd07958">
    <property type="entry name" value="Anticodon_Ia_Leu_BEm"/>
    <property type="match status" value="1"/>
</dbReference>
<dbReference type="SUPFAM" id="SSF50677">
    <property type="entry name" value="ValRS/IleRS/LeuRS editing domain"/>
    <property type="match status" value="1"/>
</dbReference>
<dbReference type="HAMAP" id="MF_00049_B">
    <property type="entry name" value="Leu_tRNA_synth_B"/>
    <property type="match status" value="1"/>
</dbReference>
<dbReference type="GO" id="GO:0004823">
    <property type="term" value="F:leucine-tRNA ligase activity"/>
    <property type="evidence" value="ECO:0007669"/>
    <property type="project" value="UniProtKB-EC"/>
</dbReference>
<feature type="domain" description="Methionyl/Valyl/Leucyl/Isoleucyl-tRNA synthetase anticodon-binding" evidence="12">
    <location>
        <begin position="698"/>
        <end position="815"/>
    </location>
</feature>
<dbReference type="Gene3D" id="1.10.730.10">
    <property type="entry name" value="Isoleucyl-tRNA Synthetase, Domain 1"/>
    <property type="match status" value="2"/>
</dbReference>
<keyword evidence="5 9" id="KW-0067">ATP-binding</keyword>
<organism evidence="15 16">
    <name type="scientific">Paragemmobacter amnigenus</name>
    <dbReference type="NCBI Taxonomy" id="2852097"/>
    <lineage>
        <taxon>Bacteria</taxon>
        <taxon>Pseudomonadati</taxon>
        <taxon>Pseudomonadota</taxon>
        <taxon>Alphaproteobacteria</taxon>
        <taxon>Rhodobacterales</taxon>
        <taxon>Paracoccaceae</taxon>
        <taxon>Paragemmobacter</taxon>
    </lineage>
</organism>
<keyword evidence="2 9" id="KW-0963">Cytoplasm</keyword>
<evidence type="ECO:0000256" key="3">
    <source>
        <dbReference type="ARBA" id="ARBA00022598"/>
    </source>
</evidence>
<keyword evidence="4 9" id="KW-0547">Nucleotide-binding</keyword>
<dbReference type="InterPro" id="IPR001412">
    <property type="entry name" value="aa-tRNA-synth_I_CS"/>
</dbReference>
<name>A0ABS6J2U1_9RHOB</name>
<dbReference type="InterPro" id="IPR025709">
    <property type="entry name" value="Leu_tRNA-synth_edit"/>
</dbReference>
<dbReference type="Pfam" id="PF13603">
    <property type="entry name" value="tRNA-synt_1_2"/>
    <property type="match status" value="1"/>
</dbReference>
<keyword evidence="16" id="KW-1185">Reference proteome</keyword>
<dbReference type="Pfam" id="PF09334">
    <property type="entry name" value="tRNA-synt_1g"/>
    <property type="match status" value="1"/>
</dbReference>
<dbReference type="PANTHER" id="PTHR43740">
    <property type="entry name" value="LEUCYL-TRNA SYNTHETASE"/>
    <property type="match status" value="1"/>
</dbReference>
<dbReference type="InterPro" id="IPR014729">
    <property type="entry name" value="Rossmann-like_a/b/a_fold"/>
</dbReference>
<feature type="short sequence motif" description="'KMSKS' region" evidence="9">
    <location>
        <begin position="622"/>
        <end position="626"/>
    </location>
</feature>
<evidence type="ECO:0000256" key="1">
    <source>
        <dbReference type="ARBA" id="ARBA00005594"/>
    </source>
</evidence>
<dbReference type="InterPro" id="IPR009080">
    <property type="entry name" value="tRNAsynth_Ia_anticodon-bd"/>
</dbReference>
<dbReference type="EMBL" id="JAAATX020000005">
    <property type="protein sequence ID" value="MBU9697757.1"/>
    <property type="molecule type" value="Genomic_DNA"/>
</dbReference>
<dbReference type="CDD" id="cd00812">
    <property type="entry name" value="LeuRS_core"/>
    <property type="match status" value="1"/>
</dbReference>
<evidence type="ECO:0000256" key="2">
    <source>
        <dbReference type="ARBA" id="ARBA00022490"/>
    </source>
</evidence>
<feature type="domain" description="Methionyl/Leucyl tRNA synthetase" evidence="13">
    <location>
        <begin position="36"/>
        <end position="170"/>
    </location>
</feature>
<dbReference type="PANTHER" id="PTHR43740:SF2">
    <property type="entry name" value="LEUCINE--TRNA LIGASE, MITOCHONDRIAL"/>
    <property type="match status" value="1"/>
</dbReference>
<evidence type="ECO:0000256" key="4">
    <source>
        <dbReference type="ARBA" id="ARBA00022741"/>
    </source>
</evidence>